<evidence type="ECO:0000259" key="2">
    <source>
        <dbReference type="Pfam" id="PF13231"/>
    </source>
</evidence>
<feature type="transmembrane region" description="Helical" evidence="1">
    <location>
        <begin position="281"/>
        <end position="302"/>
    </location>
</feature>
<dbReference type="Proteomes" id="UP001374803">
    <property type="component" value="Chromosome"/>
</dbReference>
<feature type="transmembrane region" description="Helical" evidence="1">
    <location>
        <begin position="365"/>
        <end position="385"/>
    </location>
</feature>
<name>A0ABZ2L802_9BACT</name>
<dbReference type="RefSeq" id="WP_394834965.1">
    <property type="nucleotide sequence ID" value="NZ_CP089929.1"/>
</dbReference>
<feature type="transmembrane region" description="Helical" evidence="1">
    <location>
        <begin position="252"/>
        <end position="269"/>
    </location>
</feature>
<feature type="transmembrane region" description="Helical" evidence="1">
    <location>
        <begin position="22"/>
        <end position="41"/>
    </location>
</feature>
<feature type="transmembrane region" description="Helical" evidence="1">
    <location>
        <begin position="335"/>
        <end position="353"/>
    </location>
</feature>
<evidence type="ECO:0000313" key="3">
    <source>
        <dbReference type="EMBL" id="WXB05321.1"/>
    </source>
</evidence>
<evidence type="ECO:0000313" key="4">
    <source>
        <dbReference type="Proteomes" id="UP001374803"/>
    </source>
</evidence>
<organism evidence="3 4">
    <name type="scientific">Pendulispora rubella</name>
    <dbReference type="NCBI Taxonomy" id="2741070"/>
    <lineage>
        <taxon>Bacteria</taxon>
        <taxon>Pseudomonadati</taxon>
        <taxon>Myxococcota</taxon>
        <taxon>Myxococcia</taxon>
        <taxon>Myxococcales</taxon>
        <taxon>Sorangiineae</taxon>
        <taxon>Pendulisporaceae</taxon>
        <taxon>Pendulispora</taxon>
    </lineage>
</organism>
<feature type="transmembrane region" description="Helical" evidence="1">
    <location>
        <begin position="227"/>
        <end position="246"/>
    </location>
</feature>
<feature type="transmembrane region" description="Helical" evidence="1">
    <location>
        <begin position="308"/>
        <end position="328"/>
    </location>
</feature>
<evidence type="ECO:0000256" key="1">
    <source>
        <dbReference type="SAM" id="Phobius"/>
    </source>
</evidence>
<dbReference type="EMBL" id="CP089983">
    <property type="protein sequence ID" value="WXB05321.1"/>
    <property type="molecule type" value="Genomic_DNA"/>
</dbReference>
<keyword evidence="1" id="KW-0812">Transmembrane</keyword>
<sequence length="546" mass="61175">MIPDENTKYGSGPSGVHQRDKVLVAVSLVAIVFFIAQVLTFRYGRDQGIFVMVADAILHGRMPYRDAWDFKPPGIFLFFTLARLVFGSNPIGIRAVEVVGLGVSAYWMVKLAHHWWNDVRIGYVAAALTMMVHAQLDFWHTAQPESFGGMLTIGALWLWARAERRSLRERYLAIFVGGAMFGFAGLLKPPLIAGSAVFSLALSYDAWSVHRSDPPFQIARRAMKPVILVWVGTVVPLVVCAAWFFVRGALSDLWEVLFLFTPHYTALGWRGQPPMDMVYKAVLDAFVGYSSSFAVGIVLLLAVPSSRAYRGLFMVLGLIGFHVLGIALQAKFFPYHYGATFPLVALLAAIGYVKLWDSIPTRKPLVMAAYFGAFCAITSISSATVDTRTTFFARTAKRMEWIFNGFRDTENADRLSSVVDVNALANRAVAQYVREHTPATCSMFVWGFEPVIYDLAQRQPASRYIYNLGQRIPRTRDALRAVMMQELEHNEPCALLVEHTDVFPLVSGTKVDSAAELANFTELSRFLSEHYALDRTIEDFDVYLRR</sequence>
<keyword evidence="4" id="KW-1185">Reference proteome</keyword>
<dbReference type="Pfam" id="PF13231">
    <property type="entry name" value="PMT_2"/>
    <property type="match status" value="1"/>
</dbReference>
<keyword evidence="1" id="KW-1133">Transmembrane helix</keyword>
<accession>A0ABZ2L802</accession>
<protein>
    <recommendedName>
        <fullName evidence="2">Glycosyltransferase RgtA/B/C/D-like domain-containing protein</fullName>
    </recommendedName>
</protein>
<feature type="domain" description="Glycosyltransferase RgtA/B/C/D-like" evidence="2">
    <location>
        <begin position="71"/>
        <end position="192"/>
    </location>
</feature>
<keyword evidence="1" id="KW-0472">Membrane</keyword>
<gene>
    <name evidence="3" type="ORF">LVJ94_51545</name>
</gene>
<dbReference type="InterPro" id="IPR038731">
    <property type="entry name" value="RgtA/B/C-like"/>
</dbReference>
<proteinExistence type="predicted"/>
<reference evidence="3" key="1">
    <citation type="submission" date="2021-12" db="EMBL/GenBank/DDBJ databases">
        <title>Discovery of the Pendulisporaceae a myxobacterial family with distinct sporulation behavior and unique specialized metabolism.</title>
        <authorList>
            <person name="Garcia R."/>
            <person name="Popoff A."/>
            <person name="Bader C.D."/>
            <person name="Loehr J."/>
            <person name="Walesch S."/>
            <person name="Walt C."/>
            <person name="Boldt J."/>
            <person name="Bunk B."/>
            <person name="Haeckl F.J.F.P.J."/>
            <person name="Gunesch A.P."/>
            <person name="Birkelbach J."/>
            <person name="Nuebel U."/>
            <person name="Pietschmann T."/>
            <person name="Bach T."/>
            <person name="Mueller R."/>
        </authorList>
    </citation>
    <scope>NUCLEOTIDE SEQUENCE</scope>
    <source>
        <strain evidence="3">MSr11367</strain>
    </source>
</reference>
<feature type="transmembrane region" description="Helical" evidence="1">
    <location>
        <begin position="169"/>
        <end position="185"/>
    </location>
</feature>